<keyword evidence="2" id="KW-1185">Reference proteome</keyword>
<reference evidence="1 2" key="1">
    <citation type="submission" date="2023-07" db="EMBL/GenBank/DDBJ databases">
        <title>Sorghum-associated microbial communities from plants grown in Nebraska, USA.</title>
        <authorList>
            <person name="Schachtman D."/>
        </authorList>
    </citation>
    <scope>NUCLEOTIDE SEQUENCE [LARGE SCALE GENOMIC DNA]</scope>
    <source>
        <strain evidence="1 2">3262</strain>
    </source>
</reference>
<dbReference type="EMBL" id="JAVDUU010000004">
    <property type="protein sequence ID" value="MDR6944186.1"/>
    <property type="molecule type" value="Genomic_DNA"/>
</dbReference>
<protein>
    <submittedName>
        <fullName evidence="1">Uncharacterized protein</fullName>
    </submittedName>
</protein>
<proteinExistence type="predicted"/>
<sequence length="39" mass="4454">MKSDFYMGTSGLQINQPKRGFPPEYSHLSLLSYYALQGK</sequence>
<organism evidence="1 2">
    <name type="scientific">Mucilaginibacter pocheonensis</name>
    <dbReference type="NCBI Taxonomy" id="398050"/>
    <lineage>
        <taxon>Bacteria</taxon>
        <taxon>Pseudomonadati</taxon>
        <taxon>Bacteroidota</taxon>
        <taxon>Sphingobacteriia</taxon>
        <taxon>Sphingobacteriales</taxon>
        <taxon>Sphingobacteriaceae</taxon>
        <taxon>Mucilaginibacter</taxon>
    </lineage>
</organism>
<comment type="caution">
    <text evidence="1">The sequence shown here is derived from an EMBL/GenBank/DDBJ whole genome shotgun (WGS) entry which is preliminary data.</text>
</comment>
<gene>
    <name evidence="1" type="ORF">J2W55_004046</name>
</gene>
<evidence type="ECO:0000313" key="1">
    <source>
        <dbReference type="EMBL" id="MDR6944186.1"/>
    </source>
</evidence>
<accession>A0ABU1TG08</accession>
<evidence type="ECO:0000313" key="2">
    <source>
        <dbReference type="Proteomes" id="UP001247620"/>
    </source>
</evidence>
<name>A0ABU1TG08_9SPHI</name>
<dbReference type="Proteomes" id="UP001247620">
    <property type="component" value="Unassembled WGS sequence"/>
</dbReference>